<dbReference type="GO" id="GO:0003729">
    <property type="term" value="F:mRNA binding"/>
    <property type="evidence" value="ECO:0007669"/>
    <property type="project" value="TreeGrafter"/>
</dbReference>
<protein>
    <submittedName>
        <fullName evidence="7">Eukaryotic translation initiation factor 4 gamma</fullName>
    </submittedName>
</protein>
<evidence type="ECO:0000259" key="6">
    <source>
        <dbReference type="PROSITE" id="PS51366"/>
    </source>
</evidence>
<dbReference type="Pfam" id="PF02847">
    <property type="entry name" value="MA3"/>
    <property type="match status" value="2"/>
</dbReference>
<organism evidence="7 8">
    <name type="scientific">Plasmopara halstedii</name>
    <name type="common">Downy mildew of sunflower</name>
    <dbReference type="NCBI Taxonomy" id="4781"/>
    <lineage>
        <taxon>Eukaryota</taxon>
        <taxon>Sar</taxon>
        <taxon>Stramenopiles</taxon>
        <taxon>Oomycota</taxon>
        <taxon>Peronosporomycetes</taxon>
        <taxon>Peronosporales</taxon>
        <taxon>Peronosporaceae</taxon>
        <taxon>Plasmopara</taxon>
    </lineage>
</organism>
<dbReference type="SMART" id="SM00543">
    <property type="entry name" value="MIF4G"/>
    <property type="match status" value="1"/>
</dbReference>
<name>A0A0P1A4I6_PLAHL</name>
<dbReference type="PROSITE" id="PS51366">
    <property type="entry name" value="MI"/>
    <property type="match status" value="2"/>
</dbReference>
<dbReference type="PANTHER" id="PTHR23253:SF9">
    <property type="entry name" value="EUKARYOTIC TRANSLATION INITIATION FACTOR 4 GAMMA 2"/>
    <property type="match status" value="1"/>
</dbReference>
<evidence type="ECO:0000256" key="5">
    <source>
        <dbReference type="SAM" id="MobiDB-lite"/>
    </source>
</evidence>
<accession>A0A0P1A4I6</accession>
<evidence type="ECO:0000256" key="3">
    <source>
        <dbReference type="ARBA" id="ARBA00022917"/>
    </source>
</evidence>
<dbReference type="SMART" id="SM00544">
    <property type="entry name" value="MA3"/>
    <property type="match status" value="2"/>
</dbReference>
<dbReference type="InterPro" id="IPR003891">
    <property type="entry name" value="Initiation_fac_eIF4g_MI"/>
</dbReference>
<keyword evidence="4" id="KW-0175">Coiled coil</keyword>
<feature type="compositionally biased region" description="Polar residues" evidence="5">
    <location>
        <begin position="116"/>
        <end position="134"/>
    </location>
</feature>
<feature type="region of interest" description="Disordered" evidence="5">
    <location>
        <begin position="442"/>
        <end position="484"/>
    </location>
</feature>
<keyword evidence="2 7" id="KW-0396">Initiation factor</keyword>
<feature type="compositionally biased region" description="Basic and acidic residues" evidence="5">
    <location>
        <begin position="249"/>
        <end position="262"/>
    </location>
</feature>
<feature type="domain" description="MI" evidence="6">
    <location>
        <begin position="1334"/>
        <end position="1457"/>
    </location>
</feature>
<evidence type="ECO:0000256" key="2">
    <source>
        <dbReference type="ARBA" id="ARBA00022540"/>
    </source>
</evidence>
<dbReference type="PANTHER" id="PTHR23253">
    <property type="entry name" value="EUKARYOTIC TRANSLATION INITIATION FACTOR 4 GAMMA"/>
    <property type="match status" value="1"/>
</dbReference>
<feature type="coiled-coil region" evidence="4">
    <location>
        <begin position="1066"/>
        <end position="1093"/>
    </location>
</feature>
<dbReference type="InterPro" id="IPR003890">
    <property type="entry name" value="MIF4G-like_typ-3"/>
</dbReference>
<comment type="similarity">
    <text evidence="1">Belongs to the eukaryotic initiation factor 4G family.</text>
</comment>
<dbReference type="SUPFAM" id="SSF48371">
    <property type="entry name" value="ARM repeat"/>
    <property type="match status" value="4"/>
</dbReference>
<dbReference type="OrthoDB" id="514777at2759"/>
<feature type="compositionally biased region" description="Polar residues" evidence="5">
    <location>
        <begin position="263"/>
        <end position="293"/>
    </location>
</feature>
<dbReference type="Proteomes" id="UP000054928">
    <property type="component" value="Unassembled WGS sequence"/>
</dbReference>
<dbReference type="GeneID" id="36404629"/>
<dbReference type="GO" id="GO:0003743">
    <property type="term" value="F:translation initiation factor activity"/>
    <property type="evidence" value="ECO:0007669"/>
    <property type="project" value="UniProtKB-KW"/>
</dbReference>
<dbReference type="RefSeq" id="XP_024571822.1">
    <property type="nucleotide sequence ID" value="XM_024724347.1"/>
</dbReference>
<keyword evidence="8" id="KW-1185">Reference proteome</keyword>
<feature type="compositionally biased region" description="Basic and acidic residues" evidence="5">
    <location>
        <begin position="152"/>
        <end position="166"/>
    </location>
</feature>
<sequence length="1523" mass="171031">MREMPFKYREQSYCFMDERPSAGYRRGGGQRSALRRKVGGGRSAYRPVQTPESELADGLSKNALRDDKSIHRSVQVLDDATDDAPPPAPLQSSLRASLSKSLKQSASNIKTEKNLQVKSEGQRQINLASLSSPQMGKGKPKKFVSSLAQSIKQDHELRSKQEKSEVTGRAAQSPSFDRSVGRVPSRRSNSREQVQHVNSRKHPHRSHSRESGQQFSKDQRSYRSGHRSMSNSRLTRKNSTDSVSSQRSDCSDRSSRSERYNKESWSNLYDGTQPPHTLSDGLSSPKPTSAGSTIKSMSDVYILKEYHVPATTGRSLSRQQQDTWQRSSLNAGANCLRRINSSASVRSLGASSLQAACRADSADIKLHPSGFEGLPEDASVTDSIMTKSEQFCVNESEKISSEKTHLLPVVDETVRKRLKDTLRERLEARSLERGGSLANIKKSINRMSPVVGESQQHSPLNEKDKNMREKSSEERDTDKDARTRDYYAILDKENAEQEATRRGAPFKSSLISSIEYNAAPLQSSLAASIDATLPRKIDSSIAFRSVRTLKSSLAAAVAPSRSATVRAKKLQYSISELRRLMAFAIARPADLIDMKIDEVIRLRNPSSGIKRSFKRLGAGKNIERVRSTVNNTRKGDRLDNRTVSGQGIVRNGRRDKQGGRGGRSGGRCGRGAGGRGNFGRPSPVSMYDGPIEPLAVSENRWKPGKEKEASPYEKTLSNVKCLLNKLTREKFAKLASELCAVDINSFVLLSSIVSVIMDKALEEPNFADVYADLCKEFHARTVKKTWSFLSVFSDENGSYYWTGIDIATFAVFVGPFDSPHSCLEDFDACESAASTTITCEDIGFIKFRRHRDFLIAVGEKEPGAYYYSKRKISEIGVDEPFGGPFGSVELAHHASGAQTTFTRLLVNRCQGEFEKTNKHIGSQDWAMEDEEADPHRREILAIRAKAKMLGNIRFIGELYKVDLVKQSGVQGCILYLLGLELICGKDGQEARAQTARFPDEQDLEALCKMLSTVGKKFDQPNTRTIMKIIILRMVELSNDKKLPSRARFLIRDILETRDHMWEPRRKEMQQKTLGEIRKEAQKLQEQGKNAQHDDLQRYRQKTRVSSVQLAKQSTNLIVTKTEELKLEESPSFLAQMPIRIKSIIHEYLSIVDLNEAIACVQEIPVQPFHIELAEQVINTALEGKTYEREHAVELLVGLYERGALDANSIQTALVNVMQFLEDMKIDLPLIHQYSALILGRLVVTGCFGLSWVISEVLCHCVDCHLASLVFPEVLSVLESETDDRTVIRMLTDDEISPESVLPDAMRNEVSVKTYLHENGIQFYFTDEEQELDEESTGKLRGILEEYLFAKDINEVLLCIDELETVPDRWRHFVHIVLMIGIEVKQSVRKNLTELLVILSTNETIKPEDIETAAEIILDDYEDLRVDIPQIAVNLSELWTPLFAKEMLSIQWLNEACCHLIESGRLADILHALLSTFESLDGLEALANWWKKQADGDAILEQMLATENGKPKDERLIKWKSVLQ</sequence>
<feature type="compositionally biased region" description="Basic and acidic residues" evidence="5">
    <location>
        <begin position="460"/>
        <end position="484"/>
    </location>
</feature>
<feature type="compositionally biased region" description="Basic residues" evidence="5">
    <location>
        <begin position="198"/>
        <end position="207"/>
    </location>
</feature>
<keyword evidence="3" id="KW-0648">Protein biosynthesis</keyword>
<dbReference type="InterPro" id="IPR016024">
    <property type="entry name" value="ARM-type_fold"/>
</dbReference>
<evidence type="ECO:0000313" key="7">
    <source>
        <dbReference type="EMBL" id="CEG35453.1"/>
    </source>
</evidence>
<feature type="compositionally biased region" description="Low complexity" evidence="5">
    <location>
        <begin position="90"/>
        <end position="107"/>
    </location>
</feature>
<proteinExistence type="inferred from homology"/>
<dbReference type="EMBL" id="CCYD01000041">
    <property type="protein sequence ID" value="CEG35453.1"/>
    <property type="molecule type" value="Genomic_DNA"/>
</dbReference>
<dbReference type="Gene3D" id="1.25.40.180">
    <property type="match status" value="4"/>
</dbReference>
<evidence type="ECO:0000256" key="4">
    <source>
        <dbReference type="SAM" id="Coils"/>
    </source>
</evidence>
<dbReference type="STRING" id="4781.A0A0P1A4I6"/>
<feature type="domain" description="MI" evidence="6">
    <location>
        <begin position="1135"/>
        <end position="1257"/>
    </location>
</feature>
<evidence type="ECO:0000256" key="1">
    <source>
        <dbReference type="ARBA" id="ARBA00005775"/>
    </source>
</evidence>
<dbReference type="Pfam" id="PF02854">
    <property type="entry name" value="MIF4G"/>
    <property type="match status" value="2"/>
</dbReference>
<reference evidence="8" key="1">
    <citation type="submission" date="2014-09" db="EMBL/GenBank/DDBJ databases">
        <authorList>
            <person name="Sharma Rahul"/>
            <person name="Thines Marco"/>
        </authorList>
    </citation>
    <scope>NUCLEOTIDE SEQUENCE [LARGE SCALE GENOMIC DNA]</scope>
</reference>
<dbReference type="OMA" id="PDRWRHF"/>
<dbReference type="GO" id="GO:0016281">
    <property type="term" value="C:eukaryotic translation initiation factor 4F complex"/>
    <property type="evidence" value="ECO:0007669"/>
    <property type="project" value="TreeGrafter"/>
</dbReference>
<feature type="region of interest" description="Disordered" evidence="5">
    <location>
        <begin position="18"/>
        <end position="293"/>
    </location>
</feature>
<evidence type="ECO:0000313" key="8">
    <source>
        <dbReference type="Proteomes" id="UP000054928"/>
    </source>
</evidence>
<feature type="compositionally biased region" description="Gly residues" evidence="5">
    <location>
        <begin position="659"/>
        <end position="677"/>
    </location>
</feature>
<feature type="region of interest" description="Disordered" evidence="5">
    <location>
        <begin position="631"/>
        <end position="689"/>
    </location>
</feature>